<gene>
    <name evidence="2" type="ORF">LCGC14_2671630</name>
</gene>
<proteinExistence type="predicted"/>
<dbReference type="AlphaFoldDB" id="A0A0F9CFV7"/>
<feature type="region of interest" description="Disordered" evidence="1">
    <location>
        <begin position="72"/>
        <end position="99"/>
    </location>
</feature>
<protein>
    <submittedName>
        <fullName evidence="2">Uncharacterized protein</fullName>
    </submittedName>
</protein>
<dbReference type="EMBL" id="LAZR01046862">
    <property type="protein sequence ID" value="KKK95551.1"/>
    <property type="molecule type" value="Genomic_DNA"/>
</dbReference>
<accession>A0A0F9CFV7</accession>
<evidence type="ECO:0000256" key="1">
    <source>
        <dbReference type="SAM" id="MobiDB-lite"/>
    </source>
</evidence>
<comment type="caution">
    <text evidence="2">The sequence shown here is derived from an EMBL/GenBank/DDBJ whole genome shotgun (WGS) entry which is preliminary data.</text>
</comment>
<organism evidence="2">
    <name type="scientific">marine sediment metagenome</name>
    <dbReference type="NCBI Taxonomy" id="412755"/>
    <lineage>
        <taxon>unclassified sequences</taxon>
        <taxon>metagenomes</taxon>
        <taxon>ecological metagenomes</taxon>
    </lineage>
</organism>
<sequence length="99" mass="12005">YIAELIGNITPEQIAMFVEVISRWQLTMEEAADSVASHFAMLEYIPMDKESYVDIQMWADRMRSKADVMTKRRVIQRPHNSRRRMVSQRQRRQYSRRRR</sequence>
<evidence type="ECO:0000313" key="2">
    <source>
        <dbReference type="EMBL" id="KKK95551.1"/>
    </source>
</evidence>
<name>A0A0F9CFV7_9ZZZZ</name>
<feature type="non-terminal residue" evidence="2">
    <location>
        <position position="1"/>
    </location>
</feature>
<reference evidence="2" key="1">
    <citation type="journal article" date="2015" name="Nature">
        <title>Complex archaea that bridge the gap between prokaryotes and eukaryotes.</title>
        <authorList>
            <person name="Spang A."/>
            <person name="Saw J.H."/>
            <person name="Jorgensen S.L."/>
            <person name="Zaremba-Niedzwiedzka K."/>
            <person name="Martijn J."/>
            <person name="Lind A.E."/>
            <person name="van Eijk R."/>
            <person name="Schleper C."/>
            <person name="Guy L."/>
            <person name="Ettema T.J."/>
        </authorList>
    </citation>
    <scope>NUCLEOTIDE SEQUENCE</scope>
</reference>